<feature type="compositionally biased region" description="Basic residues" evidence="1">
    <location>
        <begin position="122"/>
        <end position="133"/>
    </location>
</feature>
<dbReference type="PaxDb" id="39947-A0A0P0Y4Y1"/>
<feature type="compositionally biased region" description="Basic residues" evidence="1">
    <location>
        <begin position="76"/>
        <end position="113"/>
    </location>
</feature>
<dbReference type="EMBL" id="AP014967">
    <property type="protein sequence ID" value="BAT15036.1"/>
    <property type="molecule type" value="Genomic_DNA"/>
</dbReference>
<evidence type="ECO:0000313" key="2">
    <source>
        <dbReference type="EMBL" id="BAT15036.1"/>
    </source>
</evidence>
<gene>
    <name evidence="2" type="ordered locus">Os11g0644650</name>
    <name evidence="2" type="ORF">OSNPB_110644650</name>
</gene>
<dbReference type="Proteomes" id="UP000059680">
    <property type="component" value="Chromosome 11"/>
</dbReference>
<protein>
    <submittedName>
        <fullName evidence="2">Os11g0644650 protein</fullName>
    </submittedName>
</protein>
<feature type="compositionally biased region" description="Basic and acidic residues" evidence="1">
    <location>
        <begin position="134"/>
        <end position="155"/>
    </location>
</feature>
<dbReference type="AlphaFoldDB" id="A0A0P0Y4Y1"/>
<dbReference type="InParanoid" id="A0A0P0Y4Y1"/>
<name>A0A0P0Y4Y1_ORYSJ</name>
<reference evidence="2 3" key="3">
    <citation type="journal article" date="2013" name="Rice">
        <title>Improvement of the Oryza sativa Nipponbare reference genome using next generation sequence and optical map data.</title>
        <authorList>
            <person name="Kawahara Y."/>
            <person name="de la Bastide M."/>
            <person name="Hamilton J.P."/>
            <person name="Kanamori H."/>
            <person name="McCombie W.R."/>
            <person name="Ouyang S."/>
            <person name="Schwartz D.C."/>
            <person name="Tanaka T."/>
            <person name="Wu J."/>
            <person name="Zhou S."/>
            <person name="Childs K.L."/>
            <person name="Davidson R.M."/>
            <person name="Lin H."/>
            <person name="Quesada-Ocampo L."/>
            <person name="Vaillancourt B."/>
            <person name="Sakai H."/>
            <person name="Lee S.S."/>
            <person name="Kim J."/>
            <person name="Numa H."/>
            <person name="Itoh T."/>
            <person name="Buell C.R."/>
            <person name="Matsumoto T."/>
        </authorList>
    </citation>
    <scope>NUCLEOTIDE SEQUENCE [LARGE SCALE GENOMIC DNA]</scope>
    <source>
        <strain evidence="3">cv. Nipponbare</strain>
    </source>
</reference>
<keyword evidence="3" id="KW-1185">Reference proteome</keyword>
<organism evidence="2 3">
    <name type="scientific">Oryza sativa subsp. japonica</name>
    <name type="common">Rice</name>
    <dbReference type="NCBI Taxonomy" id="39947"/>
    <lineage>
        <taxon>Eukaryota</taxon>
        <taxon>Viridiplantae</taxon>
        <taxon>Streptophyta</taxon>
        <taxon>Embryophyta</taxon>
        <taxon>Tracheophyta</taxon>
        <taxon>Spermatophyta</taxon>
        <taxon>Magnoliopsida</taxon>
        <taxon>Liliopsida</taxon>
        <taxon>Poales</taxon>
        <taxon>Poaceae</taxon>
        <taxon>BOP clade</taxon>
        <taxon>Oryzoideae</taxon>
        <taxon>Oryzeae</taxon>
        <taxon>Oryzinae</taxon>
        <taxon>Oryza</taxon>
        <taxon>Oryza sativa</taxon>
    </lineage>
</organism>
<sequence>QVRADGPPQHVPSRHPELPRAPHHRQLPHRRAGVVAPDDGHRAAGERAGAENDVHGDHQVHAPRRRHDVLPLGAPQHRRRRRGSLRQHVVHHHRVPEHAARAPHHLHRRRAQHVVHVEVEVRRRRVRHRRPRGERRGEDDDAERDEHLGRHFNRD</sequence>
<feature type="region of interest" description="Disordered" evidence="1">
    <location>
        <begin position="1"/>
        <end position="155"/>
    </location>
</feature>
<dbReference type="Gramene" id="Os11t0644650-01">
    <property type="protein sequence ID" value="Os11t0644650-01"/>
    <property type="gene ID" value="Os11g0644650"/>
</dbReference>
<feature type="compositionally biased region" description="Basic residues" evidence="1">
    <location>
        <begin position="21"/>
        <end position="32"/>
    </location>
</feature>
<reference evidence="3" key="1">
    <citation type="journal article" date="2005" name="Nature">
        <title>The map-based sequence of the rice genome.</title>
        <authorList>
            <consortium name="International rice genome sequencing project (IRGSP)"/>
            <person name="Matsumoto T."/>
            <person name="Wu J."/>
            <person name="Kanamori H."/>
            <person name="Katayose Y."/>
            <person name="Fujisawa M."/>
            <person name="Namiki N."/>
            <person name="Mizuno H."/>
            <person name="Yamamoto K."/>
            <person name="Antonio B.A."/>
            <person name="Baba T."/>
            <person name="Sakata K."/>
            <person name="Nagamura Y."/>
            <person name="Aoki H."/>
            <person name="Arikawa K."/>
            <person name="Arita K."/>
            <person name="Bito T."/>
            <person name="Chiden Y."/>
            <person name="Fujitsuka N."/>
            <person name="Fukunaka R."/>
            <person name="Hamada M."/>
            <person name="Harada C."/>
            <person name="Hayashi A."/>
            <person name="Hijishita S."/>
            <person name="Honda M."/>
            <person name="Hosokawa S."/>
            <person name="Ichikawa Y."/>
            <person name="Idonuma A."/>
            <person name="Iijima M."/>
            <person name="Ikeda M."/>
            <person name="Ikeno M."/>
            <person name="Ito K."/>
            <person name="Ito S."/>
            <person name="Ito T."/>
            <person name="Ito Y."/>
            <person name="Ito Y."/>
            <person name="Iwabuchi A."/>
            <person name="Kamiya K."/>
            <person name="Karasawa W."/>
            <person name="Kurita K."/>
            <person name="Katagiri S."/>
            <person name="Kikuta A."/>
            <person name="Kobayashi H."/>
            <person name="Kobayashi N."/>
            <person name="Machita K."/>
            <person name="Maehara T."/>
            <person name="Masukawa M."/>
            <person name="Mizubayashi T."/>
            <person name="Mukai Y."/>
            <person name="Nagasaki H."/>
            <person name="Nagata Y."/>
            <person name="Naito S."/>
            <person name="Nakashima M."/>
            <person name="Nakama Y."/>
            <person name="Nakamichi Y."/>
            <person name="Nakamura M."/>
            <person name="Meguro A."/>
            <person name="Negishi M."/>
            <person name="Ohta I."/>
            <person name="Ohta T."/>
            <person name="Okamoto M."/>
            <person name="Ono N."/>
            <person name="Saji S."/>
            <person name="Sakaguchi M."/>
            <person name="Sakai K."/>
            <person name="Shibata M."/>
            <person name="Shimokawa T."/>
            <person name="Song J."/>
            <person name="Takazaki Y."/>
            <person name="Terasawa K."/>
            <person name="Tsugane M."/>
            <person name="Tsuji K."/>
            <person name="Ueda S."/>
            <person name="Waki K."/>
            <person name="Yamagata H."/>
            <person name="Yamamoto M."/>
            <person name="Yamamoto S."/>
            <person name="Yamane H."/>
            <person name="Yoshiki S."/>
            <person name="Yoshihara R."/>
            <person name="Yukawa K."/>
            <person name="Zhong H."/>
            <person name="Yano M."/>
            <person name="Yuan Q."/>
            <person name="Ouyang S."/>
            <person name="Liu J."/>
            <person name="Jones K.M."/>
            <person name="Gansberger K."/>
            <person name="Moffat K."/>
            <person name="Hill J."/>
            <person name="Bera J."/>
            <person name="Fadrosh D."/>
            <person name="Jin S."/>
            <person name="Johri S."/>
            <person name="Kim M."/>
            <person name="Overton L."/>
            <person name="Reardon M."/>
            <person name="Tsitrin T."/>
            <person name="Vuong H."/>
            <person name="Weaver B."/>
            <person name="Ciecko A."/>
            <person name="Tallon L."/>
            <person name="Jackson J."/>
            <person name="Pai G."/>
            <person name="Aken S.V."/>
            <person name="Utterback T."/>
            <person name="Reidmuller S."/>
            <person name="Feldblyum T."/>
            <person name="Hsiao J."/>
            <person name="Zismann V."/>
            <person name="Iobst S."/>
            <person name="de Vazeille A.R."/>
            <person name="Buell C.R."/>
            <person name="Ying K."/>
            <person name="Li Y."/>
            <person name="Lu T."/>
            <person name="Huang Y."/>
            <person name="Zhao Q."/>
            <person name="Feng Q."/>
            <person name="Zhang L."/>
            <person name="Zhu J."/>
            <person name="Weng Q."/>
            <person name="Mu J."/>
            <person name="Lu Y."/>
            <person name="Fan D."/>
            <person name="Liu Y."/>
            <person name="Guan J."/>
            <person name="Zhang Y."/>
            <person name="Yu S."/>
            <person name="Liu X."/>
            <person name="Zhang Y."/>
            <person name="Hong G."/>
            <person name="Han B."/>
            <person name="Choisne N."/>
            <person name="Demange N."/>
            <person name="Orjeda G."/>
            <person name="Samain S."/>
            <person name="Cattolico L."/>
            <person name="Pelletier E."/>
            <person name="Couloux A."/>
            <person name="Segurens B."/>
            <person name="Wincker P."/>
            <person name="D'Hont A."/>
            <person name="Scarpelli C."/>
            <person name="Weissenbach J."/>
            <person name="Salanoubat M."/>
            <person name="Quetier F."/>
            <person name="Yu Y."/>
            <person name="Kim H.R."/>
            <person name="Rambo T."/>
            <person name="Currie J."/>
            <person name="Collura K."/>
            <person name="Luo M."/>
            <person name="Yang T."/>
            <person name="Ammiraju J.S.S."/>
            <person name="Engler F."/>
            <person name="Soderlund C."/>
            <person name="Wing R.A."/>
            <person name="Palmer L.E."/>
            <person name="de la Bastide M."/>
            <person name="Spiegel L."/>
            <person name="Nascimento L."/>
            <person name="Zutavern T."/>
            <person name="O'Shaughnessy A."/>
            <person name="Dike S."/>
            <person name="Dedhia N."/>
            <person name="Preston R."/>
            <person name="Balija V."/>
            <person name="McCombie W.R."/>
            <person name="Chow T."/>
            <person name="Chen H."/>
            <person name="Chung M."/>
            <person name="Chen C."/>
            <person name="Shaw J."/>
            <person name="Wu H."/>
            <person name="Hsiao K."/>
            <person name="Chao Y."/>
            <person name="Chu M."/>
            <person name="Cheng C."/>
            <person name="Hour A."/>
            <person name="Lee P."/>
            <person name="Lin S."/>
            <person name="Lin Y."/>
            <person name="Liou J."/>
            <person name="Liu S."/>
            <person name="Hsing Y."/>
            <person name="Raghuvanshi S."/>
            <person name="Mohanty A."/>
            <person name="Bharti A.K."/>
            <person name="Gaur A."/>
            <person name="Gupta V."/>
            <person name="Kumar D."/>
            <person name="Ravi V."/>
            <person name="Vij S."/>
            <person name="Kapur A."/>
            <person name="Khurana P."/>
            <person name="Khurana P."/>
            <person name="Khurana J.P."/>
            <person name="Tyagi A.K."/>
            <person name="Gaikwad K."/>
            <person name="Singh A."/>
            <person name="Dalal V."/>
            <person name="Srivastava S."/>
            <person name="Dixit A."/>
            <person name="Pal A.K."/>
            <person name="Ghazi I.A."/>
            <person name="Yadav M."/>
            <person name="Pandit A."/>
            <person name="Bhargava A."/>
            <person name="Sureshbabu K."/>
            <person name="Batra K."/>
            <person name="Sharma T.R."/>
            <person name="Mohapatra T."/>
            <person name="Singh N.K."/>
            <person name="Messing J."/>
            <person name="Nelson A.B."/>
            <person name="Fuks G."/>
            <person name="Kavchok S."/>
            <person name="Keizer G."/>
            <person name="Linton E."/>
            <person name="Llaca V."/>
            <person name="Song R."/>
            <person name="Tanyolac B."/>
            <person name="Young S."/>
            <person name="Ho-Il K."/>
            <person name="Hahn J.H."/>
            <person name="Sangsakoo G."/>
            <person name="Vanavichit A."/>
            <person name="de Mattos Luiz.A.T."/>
            <person name="Zimmer P.D."/>
            <person name="Malone G."/>
            <person name="Dellagostin O."/>
            <person name="de Oliveira A.C."/>
            <person name="Bevan M."/>
            <person name="Bancroft I."/>
            <person name="Minx P."/>
            <person name="Cordum H."/>
            <person name="Wilson R."/>
            <person name="Cheng Z."/>
            <person name="Jin W."/>
            <person name="Jiang J."/>
            <person name="Leong S.A."/>
            <person name="Iwama H."/>
            <person name="Gojobori T."/>
            <person name="Itoh T."/>
            <person name="Niimura Y."/>
            <person name="Fujii Y."/>
            <person name="Habara T."/>
            <person name="Sakai H."/>
            <person name="Sato Y."/>
            <person name="Wilson G."/>
            <person name="Kumar K."/>
            <person name="McCouch S."/>
            <person name="Juretic N."/>
            <person name="Hoen D."/>
            <person name="Wright S."/>
            <person name="Bruskiewich R."/>
            <person name="Bureau T."/>
            <person name="Miyao A."/>
            <person name="Hirochika H."/>
            <person name="Nishikawa T."/>
            <person name="Kadowaki K."/>
            <person name="Sugiura M."/>
            <person name="Burr B."/>
            <person name="Sasaki T."/>
        </authorList>
    </citation>
    <scope>NUCLEOTIDE SEQUENCE [LARGE SCALE GENOMIC DNA]</scope>
    <source>
        <strain evidence="3">cv. Nipponbare</strain>
    </source>
</reference>
<evidence type="ECO:0000313" key="3">
    <source>
        <dbReference type="Proteomes" id="UP000059680"/>
    </source>
</evidence>
<evidence type="ECO:0000256" key="1">
    <source>
        <dbReference type="SAM" id="MobiDB-lite"/>
    </source>
</evidence>
<feature type="compositionally biased region" description="Basic and acidic residues" evidence="1">
    <location>
        <begin position="38"/>
        <end position="60"/>
    </location>
</feature>
<dbReference type="FunCoup" id="A0A0P0Y4Y1">
    <property type="interactions" value="9"/>
</dbReference>
<feature type="non-terminal residue" evidence="2">
    <location>
        <position position="1"/>
    </location>
</feature>
<proteinExistence type="predicted"/>
<reference evidence="2 3" key="2">
    <citation type="journal article" date="2013" name="Plant Cell Physiol.">
        <title>Rice Annotation Project Database (RAP-DB): an integrative and interactive database for rice genomics.</title>
        <authorList>
            <person name="Sakai H."/>
            <person name="Lee S.S."/>
            <person name="Tanaka T."/>
            <person name="Numa H."/>
            <person name="Kim J."/>
            <person name="Kawahara Y."/>
            <person name="Wakimoto H."/>
            <person name="Yang C.C."/>
            <person name="Iwamoto M."/>
            <person name="Abe T."/>
            <person name="Yamada Y."/>
            <person name="Muto A."/>
            <person name="Inokuchi H."/>
            <person name="Ikemura T."/>
            <person name="Matsumoto T."/>
            <person name="Sasaki T."/>
            <person name="Itoh T."/>
        </authorList>
    </citation>
    <scope>NUCLEOTIDE SEQUENCE [LARGE SCALE GENOMIC DNA]</scope>
    <source>
        <strain evidence="3">cv. Nipponbare</strain>
    </source>
</reference>
<accession>A0A0P0Y4Y1</accession>